<evidence type="ECO:0000256" key="14">
    <source>
        <dbReference type="SAM" id="SignalP"/>
    </source>
</evidence>
<dbReference type="InterPro" id="IPR008427">
    <property type="entry name" value="Extracellular_membr_CFEM_dom"/>
</dbReference>
<evidence type="ECO:0000256" key="2">
    <source>
        <dbReference type="ARBA" id="ARBA00004613"/>
    </source>
</evidence>
<dbReference type="AlphaFoldDB" id="A0A4Q2DND7"/>
<feature type="signal peptide" evidence="14">
    <location>
        <begin position="1"/>
        <end position="19"/>
    </location>
</feature>
<protein>
    <recommendedName>
        <fullName evidence="15">CFEM domain-containing protein</fullName>
    </recommendedName>
</protein>
<dbReference type="Pfam" id="PF05730">
    <property type="entry name" value="CFEM"/>
    <property type="match status" value="1"/>
</dbReference>
<feature type="domain" description="CFEM" evidence="15">
    <location>
        <begin position="1"/>
        <end position="100"/>
    </location>
</feature>
<accession>A0A4Q2DND7</accession>
<keyword evidence="17" id="KW-1185">Reference proteome</keyword>
<keyword evidence="7" id="KW-0479">Metal-binding</keyword>
<keyword evidence="11" id="KW-1015">Disulfide bond</keyword>
<evidence type="ECO:0000256" key="11">
    <source>
        <dbReference type="ARBA" id="ARBA00023157"/>
    </source>
</evidence>
<keyword evidence="10" id="KW-0472">Membrane</keyword>
<evidence type="ECO:0000256" key="12">
    <source>
        <dbReference type="ARBA" id="ARBA00023180"/>
    </source>
</evidence>
<proteinExistence type="inferred from homology"/>
<dbReference type="Proteomes" id="UP000290288">
    <property type="component" value="Unassembled WGS sequence"/>
</dbReference>
<evidence type="ECO:0000256" key="6">
    <source>
        <dbReference type="ARBA" id="ARBA00022617"/>
    </source>
</evidence>
<keyword evidence="12" id="KW-0325">Glycoprotein</keyword>
<dbReference type="PANTHER" id="PTHR37928:SF2">
    <property type="entry name" value="GPI ANCHORED CFEM DOMAIN PROTEIN (AFU_ORTHOLOGUE AFUA_6G10580)"/>
    <property type="match status" value="1"/>
</dbReference>
<keyword evidence="9" id="KW-0408">Iron</keyword>
<name>A0A4Q2DND7_9AGAR</name>
<dbReference type="GO" id="GO:0005886">
    <property type="term" value="C:plasma membrane"/>
    <property type="evidence" value="ECO:0007669"/>
    <property type="project" value="UniProtKB-SubCell"/>
</dbReference>
<dbReference type="PANTHER" id="PTHR37928">
    <property type="entry name" value="CFEM DOMAIN PROTEIN (AFU_ORTHOLOGUE AFUA_6G14090)"/>
    <property type="match status" value="1"/>
</dbReference>
<reference evidence="16 17" key="1">
    <citation type="submission" date="2019-01" db="EMBL/GenBank/DDBJ databases">
        <title>Draft genome sequence of Psathyrella aberdarensis IHI B618.</title>
        <authorList>
            <person name="Buettner E."/>
            <person name="Kellner H."/>
        </authorList>
    </citation>
    <scope>NUCLEOTIDE SEQUENCE [LARGE SCALE GENOMIC DNA]</scope>
    <source>
        <strain evidence="16 17">IHI B618</strain>
    </source>
</reference>
<dbReference type="PROSITE" id="PS52012">
    <property type="entry name" value="CFEM"/>
    <property type="match status" value="1"/>
</dbReference>
<gene>
    <name evidence="16" type="ORF">EST38_g5550</name>
</gene>
<evidence type="ECO:0000256" key="13">
    <source>
        <dbReference type="ARBA" id="ARBA00023288"/>
    </source>
</evidence>
<feature type="chain" id="PRO_5020508701" description="CFEM domain-containing protein" evidence="14">
    <location>
        <begin position="20"/>
        <end position="100"/>
    </location>
</feature>
<evidence type="ECO:0000256" key="10">
    <source>
        <dbReference type="ARBA" id="ARBA00023136"/>
    </source>
</evidence>
<dbReference type="GO" id="GO:0005576">
    <property type="term" value="C:extracellular region"/>
    <property type="evidence" value="ECO:0007669"/>
    <property type="project" value="UniProtKB-SubCell"/>
</dbReference>
<evidence type="ECO:0000256" key="7">
    <source>
        <dbReference type="ARBA" id="ARBA00022723"/>
    </source>
</evidence>
<organism evidence="16 17">
    <name type="scientific">Candolleomyces aberdarensis</name>
    <dbReference type="NCBI Taxonomy" id="2316362"/>
    <lineage>
        <taxon>Eukaryota</taxon>
        <taxon>Fungi</taxon>
        <taxon>Dikarya</taxon>
        <taxon>Basidiomycota</taxon>
        <taxon>Agaricomycotina</taxon>
        <taxon>Agaricomycetes</taxon>
        <taxon>Agaricomycetidae</taxon>
        <taxon>Agaricales</taxon>
        <taxon>Agaricineae</taxon>
        <taxon>Psathyrellaceae</taxon>
        <taxon>Candolleomyces</taxon>
    </lineage>
</organism>
<keyword evidence="6" id="KW-0349">Heme</keyword>
<keyword evidence="5" id="KW-0964">Secreted</keyword>
<comment type="subcellular location">
    <subcellularLocation>
        <location evidence="1">Cell membrane</location>
        <topology evidence="1">Lipid-anchor</topology>
        <topology evidence="1">GPI-anchor</topology>
    </subcellularLocation>
    <subcellularLocation>
        <location evidence="2">Secreted</location>
    </subcellularLocation>
</comment>
<dbReference type="SMART" id="SM00747">
    <property type="entry name" value="CFEM"/>
    <property type="match status" value="1"/>
</dbReference>
<evidence type="ECO:0000256" key="3">
    <source>
        <dbReference type="ARBA" id="ARBA00010031"/>
    </source>
</evidence>
<evidence type="ECO:0000313" key="16">
    <source>
        <dbReference type="EMBL" id="RXW20295.1"/>
    </source>
</evidence>
<keyword evidence="4" id="KW-1003">Cell membrane</keyword>
<evidence type="ECO:0000256" key="4">
    <source>
        <dbReference type="ARBA" id="ARBA00022475"/>
    </source>
</evidence>
<dbReference type="OrthoDB" id="3065412at2759"/>
<evidence type="ECO:0000256" key="9">
    <source>
        <dbReference type="ARBA" id="ARBA00023004"/>
    </source>
</evidence>
<comment type="caution">
    <text evidence="16">The sequence shown here is derived from an EMBL/GenBank/DDBJ whole genome shotgun (WGS) entry which is preliminary data.</text>
</comment>
<sequence>MRFSAVAALGAAASASASAIVSRQVPSCAIACLDEITSNSCSPTDNACLCRDAAFIATTTACITDTCPGDDTQTALALMQAICAAVGVTLTAPTGSPTGT</sequence>
<keyword evidence="13" id="KW-0449">Lipoprotein</keyword>
<comment type="similarity">
    <text evidence="3">Belongs to the RBT5 family.</text>
</comment>
<evidence type="ECO:0000256" key="5">
    <source>
        <dbReference type="ARBA" id="ARBA00022525"/>
    </source>
</evidence>
<evidence type="ECO:0000256" key="1">
    <source>
        <dbReference type="ARBA" id="ARBA00004609"/>
    </source>
</evidence>
<dbReference type="GO" id="GO:0046872">
    <property type="term" value="F:metal ion binding"/>
    <property type="evidence" value="ECO:0007669"/>
    <property type="project" value="UniProtKB-KW"/>
</dbReference>
<dbReference type="InterPro" id="IPR051735">
    <property type="entry name" value="CFEM_domain"/>
</dbReference>
<evidence type="ECO:0000259" key="15">
    <source>
        <dbReference type="PROSITE" id="PS52012"/>
    </source>
</evidence>
<dbReference type="EMBL" id="SDEE01000156">
    <property type="protein sequence ID" value="RXW20295.1"/>
    <property type="molecule type" value="Genomic_DNA"/>
</dbReference>
<dbReference type="STRING" id="2316362.A0A4Q2DND7"/>
<evidence type="ECO:0000313" key="17">
    <source>
        <dbReference type="Proteomes" id="UP000290288"/>
    </source>
</evidence>
<keyword evidence="8 14" id="KW-0732">Signal</keyword>
<evidence type="ECO:0000256" key="8">
    <source>
        <dbReference type="ARBA" id="ARBA00022729"/>
    </source>
</evidence>